<proteinExistence type="predicted"/>
<reference evidence="1 2" key="1">
    <citation type="journal article" date="2014" name="Nat. Commun.">
        <title>Multiple recent horizontal transfers of a large genomic region in cheese making fungi.</title>
        <authorList>
            <person name="Cheeseman K."/>
            <person name="Ropars J."/>
            <person name="Renault P."/>
            <person name="Dupont J."/>
            <person name="Gouzy J."/>
            <person name="Branca A."/>
            <person name="Abraham A.L."/>
            <person name="Ceppi M."/>
            <person name="Conseiller E."/>
            <person name="Debuchy R."/>
            <person name="Malagnac F."/>
            <person name="Goarin A."/>
            <person name="Silar P."/>
            <person name="Lacoste S."/>
            <person name="Sallet E."/>
            <person name="Bensimon A."/>
            <person name="Giraud T."/>
            <person name="Brygoo Y."/>
        </authorList>
    </citation>
    <scope>NUCLEOTIDE SEQUENCE [LARGE SCALE GENOMIC DNA]</scope>
    <source>
        <strain evidence="2">FM 013</strain>
    </source>
</reference>
<keyword evidence="2" id="KW-1185">Reference proteome</keyword>
<protein>
    <submittedName>
        <fullName evidence="1">Str. FM013</fullName>
    </submittedName>
</protein>
<evidence type="ECO:0000313" key="1">
    <source>
        <dbReference type="EMBL" id="CRL30147.1"/>
    </source>
</evidence>
<gene>
    <name evidence="1" type="ORF">PCAMFM013_S045g000013</name>
</gene>
<accession>A0A0G4PVG3</accession>
<evidence type="ECO:0000313" key="2">
    <source>
        <dbReference type="Proteomes" id="UP000053732"/>
    </source>
</evidence>
<organism evidence="1 2">
    <name type="scientific">Penicillium camemberti (strain FM 013)</name>
    <dbReference type="NCBI Taxonomy" id="1429867"/>
    <lineage>
        <taxon>Eukaryota</taxon>
        <taxon>Fungi</taxon>
        <taxon>Dikarya</taxon>
        <taxon>Ascomycota</taxon>
        <taxon>Pezizomycotina</taxon>
        <taxon>Eurotiomycetes</taxon>
        <taxon>Eurotiomycetidae</taxon>
        <taxon>Eurotiales</taxon>
        <taxon>Aspergillaceae</taxon>
        <taxon>Penicillium</taxon>
    </lineage>
</organism>
<name>A0A0G4PVG3_PENC3</name>
<dbReference type="AlphaFoldDB" id="A0A0G4PVG3"/>
<dbReference type="Proteomes" id="UP000053732">
    <property type="component" value="Unassembled WGS sequence"/>
</dbReference>
<sequence>MCHACEIEFDVNHKSIGVQHEASNLRQATIHTYILVYLNERSVTLFGHARLRRVQPRPYVDAHGHTRLVVPGHDFA</sequence>
<dbReference type="EMBL" id="HG793178">
    <property type="protein sequence ID" value="CRL30147.1"/>
    <property type="molecule type" value="Genomic_DNA"/>
</dbReference>